<dbReference type="GO" id="GO:0071970">
    <property type="term" value="P:fungal-type cell wall (1-&gt;3)-beta-D-glucan biosynthetic process"/>
    <property type="evidence" value="ECO:0007669"/>
    <property type="project" value="TreeGrafter"/>
</dbReference>
<dbReference type="GO" id="GO:0031505">
    <property type="term" value="P:fungal-type cell wall organization"/>
    <property type="evidence" value="ECO:0007669"/>
    <property type="project" value="TreeGrafter"/>
</dbReference>
<feature type="chain" id="PRO_5043087418" description="1,3-beta-glucanosyltransferase" evidence="5">
    <location>
        <begin position="21"/>
        <end position="512"/>
    </location>
</feature>
<dbReference type="EMBL" id="JAVFHQ010000025">
    <property type="protein sequence ID" value="KAK4544464.1"/>
    <property type="molecule type" value="Genomic_DNA"/>
</dbReference>
<dbReference type="GO" id="GO:0098552">
    <property type="term" value="C:side of membrane"/>
    <property type="evidence" value="ECO:0007669"/>
    <property type="project" value="UniProtKB-KW"/>
</dbReference>
<evidence type="ECO:0000256" key="3">
    <source>
        <dbReference type="ARBA" id="ARBA00022729"/>
    </source>
</evidence>
<comment type="function">
    <text evidence="5">Splits internally a 1,3-beta-glucan molecule and transfers the newly generated reducing end (the donor) to the non-reducing end of another 1,3-beta-glucan molecule (the acceptor) forming a 1,3-beta linkage, resulting in the elongation of 1,3-beta-glucan chains in the cell wall.</text>
</comment>
<proteinExistence type="inferred from homology"/>
<dbReference type="PANTHER" id="PTHR31468">
    <property type="entry name" value="1,3-BETA-GLUCANOSYLTRANSFERASE GAS1"/>
    <property type="match status" value="1"/>
</dbReference>
<dbReference type="Proteomes" id="UP001324427">
    <property type="component" value="Unassembled WGS sequence"/>
</dbReference>
<dbReference type="SUPFAM" id="SSF51445">
    <property type="entry name" value="(Trans)glycosidases"/>
    <property type="match status" value="1"/>
</dbReference>
<dbReference type="InterPro" id="IPR017853">
    <property type="entry name" value="GH"/>
</dbReference>
<keyword evidence="3 5" id="KW-0732">Signal</keyword>
<reference evidence="7 8" key="1">
    <citation type="submission" date="2021-11" db="EMBL/GenBank/DDBJ databases">
        <title>Black yeast isolated from Biological Soil Crust.</title>
        <authorList>
            <person name="Kurbessoian T."/>
        </authorList>
    </citation>
    <scope>NUCLEOTIDE SEQUENCE [LARGE SCALE GENOMIC DNA]</scope>
    <source>
        <strain evidence="7 8">CCFEE 5522</strain>
    </source>
</reference>
<comment type="caution">
    <text evidence="7">The sequence shown here is derived from an EMBL/GenBank/DDBJ whole genome shotgun (WGS) entry which is preliminary data.</text>
</comment>
<keyword evidence="5" id="KW-0472">Membrane</keyword>
<evidence type="ECO:0000313" key="8">
    <source>
        <dbReference type="Proteomes" id="UP001324427"/>
    </source>
</evidence>
<protein>
    <recommendedName>
        <fullName evidence="5">1,3-beta-glucanosyltransferase</fullName>
        <ecNumber evidence="5">2.4.1.-</ecNumber>
    </recommendedName>
</protein>
<name>A0AAV9JHY2_9PEZI</name>
<feature type="signal peptide" evidence="5">
    <location>
        <begin position="1"/>
        <end position="20"/>
    </location>
</feature>
<feature type="compositionally biased region" description="Low complexity" evidence="6">
    <location>
        <begin position="432"/>
        <end position="477"/>
    </location>
</feature>
<dbReference type="Gene3D" id="3.20.20.80">
    <property type="entry name" value="Glycosidases"/>
    <property type="match status" value="1"/>
</dbReference>
<evidence type="ECO:0000256" key="5">
    <source>
        <dbReference type="RuleBase" id="RU361209"/>
    </source>
</evidence>
<evidence type="ECO:0000313" key="7">
    <source>
        <dbReference type="EMBL" id="KAK4544464.1"/>
    </source>
</evidence>
<dbReference type="EC" id="2.4.1.-" evidence="5"/>
<dbReference type="AlphaFoldDB" id="A0AAV9JHY2"/>
<comment type="similarity">
    <text evidence="2 5">Belongs to the glycosyl hydrolase 72 family.</text>
</comment>
<keyword evidence="5" id="KW-0449">Lipoprotein</keyword>
<keyword evidence="5" id="KW-0336">GPI-anchor</keyword>
<keyword evidence="5" id="KW-0808">Transferase</keyword>
<keyword evidence="8" id="KW-1185">Reference proteome</keyword>
<feature type="region of interest" description="Disordered" evidence="6">
    <location>
        <begin position="430"/>
        <end position="477"/>
    </location>
</feature>
<keyword evidence="4" id="KW-0325">Glycoprotein</keyword>
<dbReference type="GO" id="GO:0005886">
    <property type="term" value="C:plasma membrane"/>
    <property type="evidence" value="ECO:0007669"/>
    <property type="project" value="UniProtKB-SubCell"/>
</dbReference>
<dbReference type="Pfam" id="PF03198">
    <property type="entry name" value="Glyco_hydro_72"/>
    <property type="match status" value="1"/>
</dbReference>
<evidence type="ECO:0000256" key="6">
    <source>
        <dbReference type="SAM" id="MobiDB-lite"/>
    </source>
</evidence>
<dbReference type="GO" id="GO:0042124">
    <property type="term" value="F:1,3-beta-glucanosyltransferase activity"/>
    <property type="evidence" value="ECO:0007669"/>
    <property type="project" value="TreeGrafter"/>
</dbReference>
<accession>A0AAV9JHY2</accession>
<dbReference type="InterPro" id="IPR004886">
    <property type="entry name" value="Glucanosyltransferase"/>
</dbReference>
<comment type="subcellular location">
    <subcellularLocation>
        <location evidence="1 5">Cell membrane</location>
        <topology evidence="1 5">Lipid-anchor</topology>
        <topology evidence="1 5">GPI-anchor</topology>
    </subcellularLocation>
</comment>
<dbReference type="PANTHER" id="PTHR31468:SF4">
    <property type="entry name" value="1,3-BETA-GLUCANOSYLTRANSFERASE GAS3-RELATED"/>
    <property type="match status" value="1"/>
</dbReference>
<gene>
    <name evidence="7" type="ORF">LTR36_004355</name>
</gene>
<evidence type="ECO:0000256" key="2">
    <source>
        <dbReference type="ARBA" id="ARBA00007528"/>
    </source>
</evidence>
<evidence type="ECO:0000256" key="1">
    <source>
        <dbReference type="ARBA" id="ARBA00004609"/>
    </source>
</evidence>
<organism evidence="7 8">
    <name type="scientific">Oleoguttula mirabilis</name>
    <dbReference type="NCBI Taxonomy" id="1507867"/>
    <lineage>
        <taxon>Eukaryota</taxon>
        <taxon>Fungi</taxon>
        <taxon>Dikarya</taxon>
        <taxon>Ascomycota</taxon>
        <taxon>Pezizomycotina</taxon>
        <taxon>Dothideomycetes</taxon>
        <taxon>Dothideomycetidae</taxon>
        <taxon>Mycosphaerellales</taxon>
        <taxon>Teratosphaeriaceae</taxon>
        <taxon>Oleoguttula</taxon>
    </lineage>
</organism>
<evidence type="ECO:0000256" key="4">
    <source>
        <dbReference type="ARBA" id="ARBA00023180"/>
    </source>
</evidence>
<sequence length="512" mass="52762">MAPLTSIFASLCALAATVSAVNPVVVQEQEFIDSKTNERFVIIGVDYQPGGQEAYGTGSGDPLSNATACLRDAALMQELGVNTIRSYNVDPTLNHDECVSIFNSVGIYMVIDVNSPLSGQSVDRSDPSSSYTTSYLEHIFSVVEAFKSYPNTLGFFAGNEVINDVGTGKDNPPYIRAVQRDLKNYISAHADRTIPVGYAAADVAEVLTDTWAYLQCNNSNNGDSDSRSDFFGLNDYSWCGSESSFTISGYDTLVSTFSNTTIPVFFSEYGCNKPDPRVFDEVLALYGPEMTVMSGGLVYQWTQDSADYGIVQVYDNATVQLLADYDTLMSQYGKVNVTLIQSSNSTATSLSAPSCNSDLISSDGFSTDFNIPDPPSGASALISSGVSSAPTGSIVSVTQTSVQVAVYATNGGQLENLKITLQSGANAPGQNTAGVSTGAAATHTSSAGASSSSSGSSSGASTSTASSGGSGTASSTGLAASASSSSGAFRLDAGLAGSAIAAAAVGAVAFAL</sequence>